<keyword evidence="2 4" id="KW-0808">Transferase</keyword>
<dbReference type="Pfam" id="PF10017">
    <property type="entry name" value="Methyltransf_33"/>
    <property type="match status" value="1"/>
</dbReference>
<dbReference type="InterPro" id="IPR017804">
    <property type="entry name" value="MeTrfase_EgtD-like"/>
</dbReference>
<accession>A0ABT3IHT7</accession>
<dbReference type="InterPro" id="IPR029063">
    <property type="entry name" value="SAM-dependent_MTases_sf"/>
</dbReference>
<comment type="caution">
    <text evidence="4">The sequence shown here is derived from an EMBL/GenBank/DDBJ whole genome shotgun (WGS) entry which is preliminary data.</text>
</comment>
<dbReference type="EMBL" id="JAPDNS010000001">
    <property type="protein sequence ID" value="MCW3483522.1"/>
    <property type="molecule type" value="Genomic_DNA"/>
</dbReference>
<dbReference type="InterPro" id="IPR019257">
    <property type="entry name" value="MeTrfase_dom"/>
</dbReference>
<dbReference type="EC" id="2.1.1.44" evidence="4"/>
<keyword evidence="1 4" id="KW-0489">Methyltransferase</keyword>
<evidence type="ECO:0000256" key="1">
    <source>
        <dbReference type="ARBA" id="ARBA00022603"/>
    </source>
</evidence>
<dbReference type="PIRSF" id="PIRSF018005">
    <property type="entry name" value="UCP018005"/>
    <property type="match status" value="1"/>
</dbReference>
<dbReference type="Gene3D" id="3.40.50.150">
    <property type="entry name" value="Vaccinia Virus protein VP39"/>
    <property type="match status" value="1"/>
</dbReference>
<name>A0ABT3IHT7_9BACT</name>
<dbReference type="InterPro" id="IPR035094">
    <property type="entry name" value="EgtD"/>
</dbReference>
<gene>
    <name evidence="4" type="primary">egtD</name>
    <name evidence="4" type="ORF">OL497_06440</name>
</gene>
<protein>
    <submittedName>
        <fullName evidence="4">L-histidine N(Alpha)-methyltransferase</fullName>
        <ecNumber evidence="4">2.1.1.44</ecNumber>
    </submittedName>
</protein>
<keyword evidence="5" id="KW-1185">Reference proteome</keyword>
<dbReference type="Proteomes" id="UP001207742">
    <property type="component" value="Unassembled WGS sequence"/>
</dbReference>
<evidence type="ECO:0000313" key="5">
    <source>
        <dbReference type="Proteomes" id="UP001207742"/>
    </source>
</evidence>
<sequence>MHTTTVIPTYTASRKRQQHLQAFYHDVVKGLTAPNKYLDAKYFYDAAGDVLFQQIMQCPEYYLTGCEMEIFTRQAAQIAHTLQQRAGNFDVVELGAGDATKSIHLLRQLLSNGVDYTYFPIDISANVINQLQINLPAALPQLRIQGLNGEYFQMLQQAAEHTSRKKVLLFMGSNIGNFTTEAARGFCQQLHQYMQPGDLLMIGFDLKKHPQVILDAYNDAAGITRAFNLNLLHRINHELNADFDVQQFMHYPTYDPGTGTCSSYLISLTTQQVHIGEDVCIDFAANEALHMEISQKYTLEEITALARQTGFTPVTHFADHKKWFVDVLWERS</sequence>
<dbReference type="PANTHER" id="PTHR43397">
    <property type="entry name" value="ERGOTHIONEINE BIOSYNTHESIS PROTEIN 1"/>
    <property type="match status" value="1"/>
</dbReference>
<evidence type="ECO:0000256" key="2">
    <source>
        <dbReference type="ARBA" id="ARBA00022679"/>
    </source>
</evidence>
<dbReference type="GO" id="GO:0052706">
    <property type="term" value="F:L-histidine N(alpha)-methyltransferase activity"/>
    <property type="evidence" value="ECO:0007669"/>
    <property type="project" value="UniProtKB-EC"/>
</dbReference>
<evidence type="ECO:0000313" key="4">
    <source>
        <dbReference type="EMBL" id="MCW3483522.1"/>
    </source>
</evidence>
<feature type="domain" description="Histidine-specific methyltransferase SAM-dependent" evidence="3">
    <location>
        <begin position="24"/>
        <end position="330"/>
    </location>
</feature>
<dbReference type="RefSeq" id="WP_264728942.1">
    <property type="nucleotide sequence ID" value="NZ_JAPDNR010000001.1"/>
</dbReference>
<organism evidence="4 5">
    <name type="scientific">Chitinophaga nivalis</name>
    <dbReference type="NCBI Taxonomy" id="2991709"/>
    <lineage>
        <taxon>Bacteria</taxon>
        <taxon>Pseudomonadati</taxon>
        <taxon>Bacteroidota</taxon>
        <taxon>Chitinophagia</taxon>
        <taxon>Chitinophagales</taxon>
        <taxon>Chitinophagaceae</taxon>
        <taxon>Chitinophaga</taxon>
    </lineage>
</organism>
<evidence type="ECO:0000259" key="3">
    <source>
        <dbReference type="Pfam" id="PF10017"/>
    </source>
</evidence>
<dbReference type="SUPFAM" id="SSF53335">
    <property type="entry name" value="S-adenosyl-L-methionine-dependent methyltransferases"/>
    <property type="match status" value="1"/>
</dbReference>
<dbReference type="PANTHER" id="PTHR43397:SF1">
    <property type="entry name" value="ERGOTHIONEINE BIOSYNTHESIS PROTEIN 1"/>
    <property type="match status" value="1"/>
</dbReference>
<reference evidence="4 5" key="1">
    <citation type="submission" date="2022-10" db="EMBL/GenBank/DDBJ databases">
        <title>Chitinophaga nivalis PC15 sp. nov., isolated from Pyeongchang county, South Korea.</title>
        <authorList>
            <person name="Trinh H.N."/>
        </authorList>
    </citation>
    <scope>NUCLEOTIDE SEQUENCE [LARGE SCALE GENOMIC DNA]</scope>
    <source>
        <strain evidence="4 5">PC14</strain>
    </source>
</reference>
<proteinExistence type="predicted"/>
<dbReference type="InterPro" id="IPR051128">
    <property type="entry name" value="EgtD_Methyltrsf_superfamily"/>
</dbReference>
<dbReference type="NCBIfam" id="TIGR03438">
    <property type="entry name" value="egtD_ergothio"/>
    <property type="match status" value="1"/>
</dbReference>
<dbReference type="GO" id="GO:0032259">
    <property type="term" value="P:methylation"/>
    <property type="evidence" value="ECO:0007669"/>
    <property type="project" value="UniProtKB-KW"/>
</dbReference>